<dbReference type="PROSITE" id="PS50943">
    <property type="entry name" value="HTH_CROC1"/>
    <property type="match status" value="1"/>
</dbReference>
<dbReference type="Gene3D" id="3.30.450.180">
    <property type="match status" value="1"/>
</dbReference>
<dbReference type="Pfam" id="PF17765">
    <property type="entry name" value="MLTR_LBD"/>
    <property type="match status" value="1"/>
</dbReference>
<protein>
    <submittedName>
        <fullName evidence="3">Helix-turn-helix transcriptional regulator</fullName>
    </submittedName>
</protein>
<dbReference type="Gene3D" id="1.10.260.40">
    <property type="entry name" value="lambda repressor-like DNA-binding domains"/>
    <property type="match status" value="1"/>
</dbReference>
<sequence>MTGDRGVGELLREWRHRRKLSQLDLAIQADVSARHVSFVETGRTTPSRSMVLHLAEQMNVPLRERNRLLIAAGYAPEFHGRDWTAPALRRARDAVQRVLHLHEPYPALAVDRHWNLVQANDCVQVFFDDVDPGLLEPPINMMRLGLHPRGFASRLRNLEQVRGFLLPRLARQVMATGDPELTALHEELRCYGVPGSADIEPGAIMLPIRLCHRDAELSFFSTVTTFGAVFDITLDEVAVEAYFPADDKTEAYLRELAAVPMSTRGRGGGVQFTTVASNQTAAEPPGRSRADLVNRPLASMAPRSRGRAVGRR</sequence>
<feature type="region of interest" description="Disordered" evidence="1">
    <location>
        <begin position="277"/>
        <end position="312"/>
    </location>
</feature>
<dbReference type="InterPro" id="IPR041413">
    <property type="entry name" value="MLTR_LBD"/>
</dbReference>
<evidence type="ECO:0000313" key="3">
    <source>
        <dbReference type="EMBL" id="MBF6302488.1"/>
    </source>
</evidence>
<keyword evidence="4" id="KW-1185">Reference proteome</keyword>
<dbReference type="PANTHER" id="PTHR35010">
    <property type="entry name" value="BLL4672 PROTEIN-RELATED"/>
    <property type="match status" value="1"/>
</dbReference>
<name>A0ABS0D5R7_9NOCA</name>
<evidence type="ECO:0000313" key="4">
    <source>
        <dbReference type="Proteomes" id="UP000702209"/>
    </source>
</evidence>
<dbReference type="InterPro" id="IPR001387">
    <property type="entry name" value="Cro/C1-type_HTH"/>
</dbReference>
<organism evidence="3 4">
    <name type="scientific">Nocardia amamiensis</name>
    <dbReference type="NCBI Taxonomy" id="404578"/>
    <lineage>
        <taxon>Bacteria</taxon>
        <taxon>Bacillati</taxon>
        <taxon>Actinomycetota</taxon>
        <taxon>Actinomycetes</taxon>
        <taxon>Mycobacteriales</taxon>
        <taxon>Nocardiaceae</taxon>
        <taxon>Nocardia</taxon>
    </lineage>
</organism>
<dbReference type="EMBL" id="JADLQX010000045">
    <property type="protein sequence ID" value="MBF6302488.1"/>
    <property type="molecule type" value="Genomic_DNA"/>
</dbReference>
<proteinExistence type="predicted"/>
<comment type="caution">
    <text evidence="3">The sequence shown here is derived from an EMBL/GenBank/DDBJ whole genome shotgun (WGS) entry which is preliminary data.</text>
</comment>
<dbReference type="SMART" id="SM00530">
    <property type="entry name" value="HTH_XRE"/>
    <property type="match status" value="1"/>
</dbReference>
<dbReference type="CDD" id="cd00093">
    <property type="entry name" value="HTH_XRE"/>
    <property type="match status" value="1"/>
</dbReference>
<dbReference type="RefSeq" id="WP_195133676.1">
    <property type="nucleotide sequence ID" value="NZ_JADLQX010000045.1"/>
</dbReference>
<dbReference type="PANTHER" id="PTHR35010:SF4">
    <property type="entry name" value="BLL5781 PROTEIN"/>
    <property type="match status" value="1"/>
</dbReference>
<accession>A0ABS0D5R7</accession>
<dbReference type="SUPFAM" id="SSF47413">
    <property type="entry name" value="lambda repressor-like DNA-binding domains"/>
    <property type="match status" value="1"/>
</dbReference>
<dbReference type="InterPro" id="IPR010982">
    <property type="entry name" value="Lambda_DNA-bd_dom_sf"/>
</dbReference>
<dbReference type="Proteomes" id="UP000702209">
    <property type="component" value="Unassembled WGS sequence"/>
</dbReference>
<gene>
    <name evidence="3" type="ORF">IU459_33850</name>
</gene>
<reference evidence="3 4" key="1">
    <citation type="submission" date="2020-10" db="EMBL/GenBank/DDBJ databases">
        <title>Identification of Nocardia species via Next-generation sequencing and recognition of intraspecies genetic diversity.</title>
        <authorList>
            <person name="Li P."/>
            <person name="Li P."/>
            <person name="Lu B."/>
        </authorList>
    </citation>
    <scope>NUCLEOTIDE SEQUENCE [LARGE SCALE GENOMIC DNA]</scope>
    <source>
        <strain evidence="3 4">BJ06-0157</strain>
    </source>
</reference>
<evidence type="ECO:0000259" key="2">
    <source>
        <dbReference type="PROSITE" id="PS50943"/>
    </source>
</evidence>
<dbReference type="Pfam" id="PF13560">
    <property type="entry name" value="HTH_31"/>
    <property type="match status" value="1"/>
</dbReference>
<feature type="domain" description="HTH cro/C1-type" evidence="2">
    <location>
        <begin position="11"/>
        <end position="65"/>
    </location>
</feature>
<evidence type="ECO:0000256" key="1">
    <source>
        <dbReference type="SAM" id="MobiDB-lite"/>
    </source>
</evidence>